<evidence type="ECO:0000313" key="4">
    <source>
        <dbReference type="Proteomes" id="UP000053593"/>
    </source>
</evidence>
<keyword evidence="4" id="KW-1185">Reference proteome</keyword>
<accession>A0A0D0CE30</accession>
<dbReference type="InterPro" id="IPR027417">
    <property type="entry name" value="P-loop_NTPase"/>
</dbReference>
<evidence type="ECO:0000256" key="1">
    <source>
        <dbReference type="ARBA" id="ARBA00022737"/>
    </source>
</evidence>
<dbReference type="PANTHER" id="PTHR10039">
    <property type="entry name" value="AMELOGENIN"/>
    <property type="match status" value="1"/>
</dbReference>
<evidence type="ECO:0000259" key="2">
    <source>
        <dbReference type="Pfam" id="PF24883"/>
    </source>
</evidence>
<name>A0A0D0CE30_9AGAR</name>
<evidence type="ECO:0000313" key="3">
    <source>
        <dbReference type="EMBL" id="KIK60759.1"/>
    </source>
</evidence>
<reference evidence="3 4" key="1">
    <citation type="submission" date="2014-04" db="EMBL/GenBank/DDBJ databases">
        <title>Evolutionary Origins and Diversification of the Mycorrhizal Mutualists.</title>
        <authorList>
            <consortium name="DOE Joint Genome Institute"/>
            <consortium name="Mycorrhizal Genomics Consortium"/>
            <person name="Kohler A."/>
            <person name="Kuo A."/>
            <person name="Nagy L.G."/>
            <person name="Floudas D."/>
            <person name="Copeland A."/>
            <person name="Barry K.W."/>
            <person name="Cichocki N."/>
            <person name="Veneault-Fourrey C."/>
            <person name="LaButti K."/>
            <person name="Lindquist E.A."/>
            <person name="Lipzen A."/>
            <person name="Lundell T."/>
            <person name="Morin E."/>
            <person name="Murat C."/>
            <person name="Riley R."/>
            <person name="Ohm R."/>
            <person name="Sun H."/>
            <person name="Tunlid A."/>
            <person name="Henrissat B."/>
            <person name="Grigoriev I.V."/>
            <person name="Hibbett D.S."/>
            <person name="Martin F."/>
        </authorList>
    </citation>
    <scope>NUCLEOTIDE SEQUENCE [LARGE SCALE GENOMIC DNA]</scope>
    <source>
        <strain evidence="3 4">FD-317 M1</strain>
    </source>
</reference>
<feature type="domain" description="Nephrocystin 3-like N-terminal" evidence="2">
    <location>
        <begin position="86"/>
        <end position="237"/>
    </location>
</feature>
<sequence length="405" mass="46191">MSDSIAPVDSSSGDALGRPTFRFNSQSAFYQAHDFVLNHPEFHDNSTVNIYQNWIKTGELEAIRKWLNAPDPSTNFISALDKRAAGTGTWILRHQTYLNWKVHGRRLWIQGKVGSGKTILLTAIIKDLQPGVIYFYFDKRDNTKKKSTYRGFLLSLLMQAASNHEGVNSLLQEQYDKCKKGLNQLETEDLKTTLIAVIQGAKVFIVVDGMDECDELDLVIDLLLSLPDDCHVVATSRFDPQDSMRWLKIKLETESVWSDIKLYIETTLAKWPLSSELHDEVLSSLINGAKGQFRWVDCQIRTLQALKAPKAIHKALARLPKDLEAIYLETLQKIDDEDSVHQIFIWLLYAYEPLKLNQVADILAIDLEEEKFDPKYRPLELQNGLHNIVDSTFVVIDSVRGEKLD</sequence>
<dbReference type="Pfam" id="PF24883">
    <property type="entry name" value="NPHP3_N"/>
    <property type="match status" value="1"/>
</dbReference>
<dbReference type="HOGENOM" id="CLU_000288_34_5_1"/>
<proteinExistence type="predicted"/>
<dbReference type="Proteomes" id="UP000053593">
    <property type="component" value="Unassembled WGS sequence"/>
</dbReference>
<gene>
    <name evidence="3" type="ORF">GYMLUDRAFT_594800</name>
</gene>
<dbReference type="Gene3D" id="3.40.50.300">
    <property type="entry name" value="P-loop containing nucleotide triphosphate hydrolases"/>
    <property type="match status" value="1"/>
</dbReference>
<keyword evidence="1" id="KW-0677">Repeat</keyword>
<dbReference type="OrthoDB" id="7464126at2759"/>
<dbReference type="EMBL" id="KN834773">
    <property type="protein sequence ID" value="KIK60759.1"/>
    <property type="molecule type" value="Genomic_DNA"/>
</dbReference>
<dbReference type="AlphaFoldDB" id="A0A0D0CE30"/>
<dbReference type="InterPro" id="IPR056884">
    <property type="entry name" value="NPHP3-like_N"/>
</dbReference>
<organism evidence="3 4">
    <name type="scientific">Collybiopsis luxurians FD-317 M1</name>
    <dbReference type="NCBI Taxonomy" id="944289"/>
    <lineage>
        <taxon>Eukaryota</taxon>
        <taxon>Fungi</taxon>
        <taxon>Dikarya</taxon>
        <taxon>Basidiomycota</taxon>
        <taxon>Agaricomycotina</taxon>
        <taxon>Agaricomycetes</taxon>
        <taxon>Agaricomycetidae</taxon>
        <taxon>Agaricales</taxon>
        <taxon>Marasmiineae</taxon>
        <taxon>Omphalotaceae</taxon>
        <taxon>Collybiopsis</taxon>
        <taxon>Collybiopsis luxurians</taxon>
    </lineage>
</organism>
<dbReference type="SUPFAM" id="SSF52540">
    <property type="entry name" value="P-loop containing nucleoside triphosphate hydrolases"/>
    <property type="match status" value="1"/>
</dbReference>
<protein>
    <recommendedName>
        <fullName evidence="2">Nephrocystin 3-like N-terminal domain-containing protein</fullName>
    </recommendedName>
</protein>